<protein>
    <submittedName>
        <fullName evidence="1">Uncharacterized protein</fullName>
    </submittedName>
</protein>
<comment type="caution">
    <text evidence="1">The sequence shown here is derived from an EMBL/GenBank/DDBJ whole genome shotgun (WGS) entry which is preliminary data.</text>
</comment>
<name>A0A839TC36_AZOMA</name>
<dbReference type="EMBL" id="JACHXI010000027">
    <property type="protein sequence ID" value="MBB3105163.1"/>
    <property type="molecule type" value="Genomic_DNA"/>
</dbReference>
<proteinExistence type="predicted"/>
<gene>
    <name evidence="1" type="ORF">FHR87_003598</name>
</gene>
<evidence type="ECO:0000313" key="2">
    <source>
        <dbReference type="Proteomes" id="UP000549250"/>
    </source>
</evidence>
<reference evidence="1 2" key="1">
    <citation type="submission" date="2020-08" db="EMBL/GenBank/DDBJ databases">
        <title>Genomic Encyclopedia of Type Strains, Phase III (KMG-III): the genomes of soil and plant-associated and newly described type strains.</title>
        <authorList>
            <person name="Whitman W."/>
        </authorList>
    </citation>
    <scope>NUCLEOTIDE SEQUENCE [LARGE SCALE GENOMIC DNA]</scope>
    <source>
        <strain evidence="1 2">CECT 4462</strain>
    </source>
</reference>
<organism evidence="1 2">
    <name type="scientific">Azomonas macrocytogenes</name>
    <name type="common">Azotobacter macrocytogenes</name>
    <dbReference type="NCBI Taxonomy" id="69962"/>
    <lineage>
        <taxon>Bacteria</taxon>
        <taxon>Pseudomonadati</taxon>
        <taxon>Pseudomonadota</taxon>
        <taxon>Gammaproteobacteria</taxon>
        <taxon>Pseudomonadales</taxon>
        <taxon>Pseudomonadaceae</taxon>
        <taxon>Azomonas</taxon>
    </lineage>
</organism>
<keyword evidence="2" id="KW-1185">Reference proteome</keyword>
<evidence type="ECO:0000313" key="1">
    <source>
        <dbReference type="EMBL" id="MBB3105163.1"/>
    </source>
</evidence>
<sequence>MSLNYNEDFSSCTSGILLFPLKLPFLGNSACLFFEGLALSFQGIY</sequence>
<dbReference type="AlphaFoldDB" id="A0A839TC36"/>
<dbReference type="Proteomes" id="UP000549250">
    <property type="component" value="Unassembled WGS sequence"/>
</dbReference>
<accession>A0A839TC36</accession>